<feature type="compositionally biased region" description="Low complexity" evidence="1">
    <location>
        <begin position="559"/>
        <end position="568"/>
    </location>
</feature>
<organism evidence="2 3">
    <name type="scientific">Dendrothele bispora (strain CBS 962.96)</name>
    <dbReference type="NCBI Taxonomy" id="1314807"/>
    <lineage>
        <taxon>Eukaryota</taxon>
        <taxon>Fungi</taxon>
        <taxon>Dikarya</taxon>
        <taxon>Basidiomycota</taxon>
        <taxon>Agaricomycotina</taxon>
        <taxon>Agaricomycetes</taxon>
        <taxon>Agaricomycetidae</taxon>
        <taxon>Agaricales</taxon>
        <taxon>Agaricales incertae sedis</taxon>
        <taxon>Dendrothele</taxon>
    </lineage>
</organism>
<proteinExistence type="predicted"/>
<feature type="compositionally biased region" description="Polar residues" evidence="1">
    <location>
        <begin position="153"/>
        <end position="166"/>
    </location>
</feature>
<feature type="compositionally biased region" description="Basic and acidic residues" evidence="1">
    <location>
        <begin position="367"/>
        <end position="389"/>
    </location>
</feature>
<feature type="compositionally biased region" description="Low complexity" evidence="1">
    <location>
        <begin position="167"/>
        <end position="178"/>
    </location>
</feature>
<dbReference type="EMBL" id="ML180454">
    <property type="protein sequence ID" value="THU77391.1"/>
    <property type="molecule type" value="Genomic_DNA"/>
</dbReference>
<dbReference type="Proteomes" id="UP000297245">
    <property type="component" value="Unassembled WGS sequence"/>
</dbReference>
<feature type="compositionally biased region" description="Basic residues" evidence="1">
    <location>
        <begin position="1"/>
        <end position="10"/>
    </location>
</feature>
<accession>A0A4S8KPC9</accession>
<feature type="compositionally biased region" description="Polar residues" evidence="1">
    <location>
        <begin position="500"/>
        <end position="516"/>
    </location>
</feature>
<feature type="region of interest" description="Disordered" evidence="1">
    <location>
        <begin position="1"/>
        <end position="178"/>
    </location>
</feature>
<dbReference type="AlphaFoldDB" id="A0A4S8KPC9"/>
<evidence type="ECO:0000256" key="1">
    <source>
        <dbReference type="SAM" id="MobiDB-lite"/>
    </source>
</evidence>
<gene>
    <name evidence="2" type="ORF">K435DRAFT_877922</name>
</gene>
<protein>
    <submittedName>
        <fullName evidence="2">Uncharacterized protein</fullName>
    </submittedName>
</protein>
<feature type="compositionally biased region" description="Basic and acidic residues" evidence="1">
    <location>
        <begin position="80"/>
        <end position="92"/>
    </location>
</feature>
<keyword evidence="3" id="KW-1185">Reference proteome</keyword>
<sequence>PNSKGKKKVRIARENGDDDDGRGRSKSRSRSRSRWGKKTFGFGFGDDEEFTDSEEEEEIDEEDEEDDEGSCYSSPEEEEEHHGEDLEYHRGVEGQADEYGYGFGYGVKSSNPTAAATAMASKSPSLSSGASLASKGSSGSKGSKKGSLGMTPRDQTSRTNTKVDASNGNINGTGNVNGARFQLTNRLPLAYGPKTTELLIEALFNPVSVVDQRNSKGGGATGFGPFSSSPELGLGLGLGPEFGFDLAGEGVMVNGGLDLESRLDRNKTIRSPRREYPALPIGGAASSSTTTSPRPSLDSQVQAQTHIQGQGQGQGQAGVERATTICSTKSKSSSVASRSTSNSNSSSCAASARSVSLGSSLGEEGEREGSSEHSHGHGHGHREEHEHERERKARWWWGMSRKKESTPGGSGSRPGTPASVHGYGHEHGDETVVINKTAVVGEGAGGGGGIRSGLGHAGVVGGTVGLVRLESASVTATTGTTTTPGSGPRSRPGTGYGIVQQGSDITPTGSNLTSGIVPQLPIQQQPRSSNASPLNHQVHLPFFSGDGVVGHGIGRPGMPRMSSSRPGTPSGGGGGGRRRVFHHEVGESISVGNIEYAYIVFRRSSEESSLSPASSVVLGVLPPSFSSPSFILVSSLPPVPMDPNSDRYPKFS</sequence>
<feature type="compositionally biased region" description="Basic and acidic residues" evidence="1">
    <location>
        <begin position="264"/>
        <end position="276"/>
    </location>
</feature>
<feature type="compositionally biased region" description="Acidic residues" evidence="1">
    <location>
        <begin position="45"/>
        <end position="79"/>
    </location>
</feature>
<feature type="region of interest" description="Disordered" evidence="1">
    <location>
        <begin position="475"/>
        <end position="516"/>
    </location>
</feature>
<dbReference type="OrthoDB" id="3365224at2759"/>
<feature type="region of interest" description="Disordered" evidence="1">
    <location>
        <begin position="401"/>
        <end position="421"/>
    </location>
</feature>
<feature type="compositionally biased region" description="Low complexity" evidence="1">
    <location>
        <begin position="477"/>
        <end position="493"/>
    </location>
</feature>
<reference evidence="2 3" key="1">
    <citation type="journal article" date="2019" name="Nat. Ecol. Evol.">
        <title>Megaphylogeny resolves global patterns of mushroom evolution.</title>
        <authorList>
            <person name="Varga T."/>
            <person name="Krizsan K."/>
            <person name="Foldi C."/>
            <person name="Dima B."/>
            <person name="Sanchez-Garcia M."/>
            <person name="Sanchez-Ramirez S."/>
            <person name="Szollosi G.J."/>
            <person name="Szarkandi J.G."/>
            <person name="Papp V."/>
            <person name="Albert L."/>
            <person name="Andreopoulos W."/>
            <person name="Angelini C."/>
            <person name="Antonin V."/>
            <person name="Barry K.W."/>
            <person name="Bougher N.L."/>
            <person name="Buchanan P."/>
            <person name="Buyck B."/>
            <person name="Bense V."/>
            <person name="Catcheside P."/>
            <person name="Chovatia M."/>
            <person name="Cooper J."/>
            <person name="Damon W."/>
            <person name="Desjardin D."/>
            <person name="Finy P."/>
            <person name="Geml J."/>
            <person name="Haridas S."/>
            <person name="Hughes K."/>
            <person name="Justo A."/>
            <person name="Karasinski D."/>
            <person name="Kautmanova I."/>
            <person name="Kiss B."/>
            <person name="Kocsube S."/>
            <person name="Kotiranta H."/>
            <person name="LaButti K.M."/>
            <person name="Lechner B.E."/>
            <person name="Liimatainen K."/>
            <person name="Lipzen A."/>
            <person name="Lukacs Z."/>
            <person name="Mihaltcheva S."/>
            <person name="Morgado L.N."/>
            <person name="Niskanen T."/>
            <person name="Noordeloos M.E."/>
            <person name="Ohm R.A."/>
            <person name="Ortiz-Santana B."/>
            <person name="Ovrebo C."/>
            <person name="Racz N."/>
            <person name="Riley R."/>
            <person name="Savchenko A."/>
            <person name="Shiryaev A."/>
            <person name="Soop K."/>
            <person name="Spirin V."/>
            <person name="Szebenyi C."/>
            <person name="Tomsovsky M."/>
            <person name="Tulloss R.E."/>
            <person name="Uehling J."/>
            <person name="Grigoriev I.V."/>
            <person name="Vagvolgyi C."/>
            <person name="Papp T."/>
            <person name="Martin F.M."/>
            <person name="Miettinen O."/>
            <person name="Hibbett D.S."/>
            <person name="Nagy L.G."/>
        </authorList>
    </citation>
    <scope>NUCLEOTIDE SEQUENCE [LARGE SCALE GENOMIC DNA]</scope>
    <source>
        <strain evidence="2 3">CBS 962.96</strain>
    </source>
</reference>
<feature type="compositionally biased region" description="Low complexity" evidence="1">
    <location>
        <begin position="300"/>
        <end position="309"/>
    </location>
</feature>
<feature type="non-terminal residue" evidence="2">
    <location>
        <position position="1"/>
    </location>
</feature>
<name>A0A4S8KPC9_DENBC</name>
<feature type="compositionally biased region" description="Basic residues" evidence="1">
    <location>
        <begin position="24"/>
        <end position="37"/>
    </location>
</feature>
<feature type="region of interest" description="Disordered" evidence="1">
    <location>
        <begin position="553"/>
        <end position="578"/>
    </location>
</feature>
<evidence type="ECO:0000313" key="2">
    <source>
        <dbReference type="EMBL" id="THU77391.1"/>
    </source>
</evidence>
<feature type="compositionally biased region" description="Low complexity" evidence="1">
    <location>
        <begin position="326"/>
        <end position="362"/>
    </location>
</feature>
<feature type="region of interest" description="Disordered" evidence="1">
    <location>
        <begin position="264"/>
        <end position="389"/>
    </location>
</feature>
<evidence type="ECO:0000313" key="3">
    <source>
        <dbReference type="Proteomes" id="UP000297245"/>
    </source>
</evidence>
<feature type="compositionally biased region" description="Low complexity" evidence="1">
    <location>
        <begin position="120"/>
        <end position="149"/>
    </location>
</feature>